<evidence type="ECO:0000313" key="3">
    <source>
        <dbReference type="Proteomes" id="UP000646579"/>
    </source>
</evidence>
<protein>
    <submittedName>
        <fullName evidence="2">Uncharacterized protein</fullName>
    </submittedName>
</protein>
<feature type="compositionally biased region" description="Polar residues" evidence="1">
    <location>
        <begin position="176"/>
        <end position="194"/>
    </location>
</feature>
<feature type="compositionally biased region" description="Low complexity" evidence="1">
    <location>
        <begin position="69"/>
        <end position="81"/>
    </location>
</feature>
<comment type="caution">
    <text evidence="2">The sequence shown here is derived from an EMBL/GenBank/DDBJ whole genome shotgun (WGS) entry which is preliminary data.</text>
</comment>
<proteinExistence type="predicted"/>
<accession>A0A918S0K2</accession>
<evidence type="ECO:0000313" key="2">
    <source>
        <dbReference type="EMBL" id="GHA15950.1"/>
    </source>
</evidence>
<evidence type="ECO:0000256" key="1">
    <source>
        <dbReference type="SAM" id="MobiDB-lite"/>
    </source>
</evidence>
<dbReference type="EMBL" id="BMZE01000001">
    <property type="protein sequence ID" value="GHA15950.1"/>
    <property type="molecule type" value="Genomic_DNA"/>
</dbReference>
<keyword evidence="3" id="KW-1185">Reference proteome</keyword>
<feature type="region of interest" description="Disordered" evidence="1">
    <location>
        <begin position="57"/>
        <end position="241"/>
    </location>
</feature>
<sequence length="310" mass="32294">MKMSRRVTNGLAWAGLLVVIGVPSADVITAQFAGETSEQTNADVAIVSKPVVLETEAPERLDEVAETTEAPVDASESAADVAARDPVDNFIQSGRELPSYISSGNDAPSNTASVPTPVEPAARPTSAPVASPAPATQTAAPSQPSSPPQPAAVADTPPTSPVEIVEQRSEVASLPQGDSTATNAAPSDIPSTTALAPVPMPRSMRPEPVEQALIVPERQVPSPSYADAPVPPADVRSSARVVTSDDLADWEYGPLSDFLEGQSRGSVSAPESRYDPDGFFLDEGPNGSSSAEFRRDYSDPGRVVRVYPLN</sequence>
<reference evidence="2" key="2">
    <citation type="submission" date="2020-09" db="EMBL/GenBank/DDBJ databases">
        <authorList>
            <person name="Sun Q."/>
            <person name="Kim S."/>
        </authorList>
    </citation>
    <scope>NUCLEOTIDE SEQUENCE</scope>
    <source>
        <strain evidence="2">KCTC 32437</strain>
    </source>
</reference>
<reference evidence="2" key="1">
    <citation type="journal article" date="2014" name="Int. J. Syst. Evol. Microbiol.">
        <title>Complete genome sequence of Corynebacterium casei LMG S-19264T (=DSM 44701T), isolated from a smear-ripened cheese.</title>
        <authorList>
            <consortium name="US DOE Joint Genome Institute (JGI-PGF)"/>
            <person name="Walter F."/>
            <person name="Albersmeier A."/>
            <person name="Kalinowski J."/>
            <person name="Ruckert C."/>
        </authorList>
    </citation>
    <scope>NUCLEOTIDE SEQUENCE</scope>
    <source>
        <strain evidence="2">KCTC 32437</strain>
    </source>
</reference>
<feature type="compositionally biased region" description="Low complexity" evidence="1">
    <location>
        <begin position="120"/>
        <end position="143"/>
    </location>
</feature>
<gene>
    <name evidence="2" type="ORF">GCM10007989_08590</name>
</gene>
<feature type="compositionally biased region" description="Polar residues" evidence="1">
    <location>
        <begin position="100"/>
        <end position="114"/>
    </location>
</feature>
<name>A0A918S0K2_9HYPH</name>
<dbReference type="RefSeq" id="WP_189423724.1">
    <property type="nucleotide sequence ID" value="NZ_BMZE01000001.1"/>
</dbReference>
<dbReference type="Proteomes" id="UP000646579">
    <property type="component" value="Unassembled WGS sequence"/>
</dbReference>
<organism evidence="2 3">
    <name type="scientific">Devosia pacifica</name>
    <dbReference type="NCBI Taxonomy" id="1335967"/>
    <lineage>
        <taxon>Bacteria</taxon>
        <taxon>Pseudomonadati</taxon>
        <taxon>Pseudomonadota</taxon>
        <taxon>Alphaproteobacteria</taxon>
        <taxon>Hyphomicrobiales</taxon>
        <taxon>Devosiaceae</taxon>
        <taxon>Devosia</taxon>
    </lineage>
</organism>
<dbReference type="AlphaFoldDB" id="A0A918S0K2"/>
<feature type="region of interest" description="Disordered" evidence="1">
    <location>
        <begin position="256"/>
        <end position="297"/>
    </location>
</feature>